<comment type="caution">
    <text evidence="1">The sequence shown here is derived from an EMBL/GenBank/DDBJ whole genome shotgun (WGS) entry which is preliminary data.</text>
</comment>
<gene>
    <name evidence="1" type="ORF">AK812_SmicGene46905</name>
</gene>
<protein>
    <submittedName>
        <fullName evidence="1">Uncharacterized protein</fullName>
    </submittedName>
</protein>
<sequence>HPWSPCIPQQPRPFPWRHLALSIAQHYHGPSYEGGTGPCVAPAAHALRRHERVQVARLPLHSGRCRAGWCFANFLFGTRNGRPDLRLPDDQ</sequence>
<dbReference type="Proteomes" id="UP000186817">
    <property type="component" value="Unassembled WGS sequence"/>
</dbReference>
<feature type="non-terminal residue" evidence="1">
    <location>
        <position position="1"/>
    </location>
</feature>
<evidence type="ECO:0000313" key="1">
    <source>
        <dbReference type="EMBL" id="OLP73752.1"/>
    </source>
</evidence>
<dbReference type="EMBL" id="LSRX01004837">
    <property type="protein sequence ID" value="OLP73752.1"/>
    <property type="molecule type" value="Genomic_DNA"/>
</dbReference>
<accession>A0A1Q9BSX9</accession>
<keyword evidence="2" id="KW-1185">Reference proteome</keyword>
<name>A0A1Q9BSX9_SYMMI</name>
<feature type="non-terminal residue" evidence="1">
    <location>
        <position position="91"/>
    </location>
</feature>
<reference evidence="1 2" key="1">
    <citation type="submission" date="2016-02" db="EMBL/GenBank/DDBJ databases">
        <title>Genome analysis of coral dinoflagellate symbionts highlights evolutionary adaptations to a symbiotic lifestyle.</title>
        <authorList>
            <person name="Aranda M."/>
            <person name="Li Y."/>
            <person name="Liew Y.J."/>
            <person name="Baumgarten S."/>
            <person name="Simakov O."/>
            <person name="Wilson M."/>
            <person name="Piel J."/>
            <person name="Ashoor H."/>
            <person name="Bougouffa S."/>
            <person name="Bajic V.B."/>
            <person name="Ryu T."/>
            <person name="Ravasi T."/>
            <person name="Bayer T."/>
            <person name="Micklem G."/>
            <person name="Kim H."/>
            <person name="Bhak J."/>
            <person name="Lajeunesse T.C."/>
            <person name="Voolstra C.R."/>
        </authorList>
    </citation>
    <scope>NUCLEOTIDE SEQUENCE [LARGE SCALE GENOMIC DNA]</scope>
    <source>
        <strain evidence="1 2">CCMP2467</strain>
    </source>
</reference>
<proteinExistence type="predicted"/>
<organism evidence="1 2">
    <name type="scientific">Symbiodinium microadriaticum</name>
    <name type="common">Dinoflagellate</name>
    <name type="synonym">Zooxanthella microadriatica</name>
    <dbReference type="NCBI Taxonomy" id="2951"/>
    <lineage>
        <taxon>Eukaryota</taxon>
        <taxon>Sar</taxon>
        <taxon>Alveolata</taxon>
        <taxon>Dinophyceae</taxon>
        <taxon>Suessiales</taxon>
        <taxon>Symbiodiniaceae</taxon>
        <taxon>Symbiodinium</taxon>
    </lineage>
</organism>
<dbReference type="AlphaFoldDB" id="A0A1Q9BSX9"/>
<evidence type="ECO:0000313" key="2">
    <source>
        <dbReference type="Proteomes" id="UP000186817"/>
    </source>
</evidence>